<dbReference type="SUPFAM" id="SSF50370">
    <property type="entry name" value="Ricin B-like lectins"/>
    <property type="match status" value="1"/>
</dbReference>
<sequence length="163" mass="17746">MRMRSRILAVLLGAVVVVSGTAAPAHAAQITMKNAQTGLCLQPGGLAEFAPLVQRACDGTVTQGWQVQHVTGTRYKFRNVADGLCINEFDPLAIYARVLMVQCARVSNEEWQARVTLPSSEADLESRSGNTDTQYCADAFFGEAILMTGCTGTPWQHWRVSIE</sequence>
<dbReference type="PROSITE" id="PS50231">
    <property type="entry name" value="RICIN_B_LECTIN"/>
    <property type="match status" value="1"/>
</dbReference>
<feature type="chain" id="PRO_5045655759" evidence="1">
    <location>
        <begin position="28"/>
        <end position="163"/>
    </location>
</feature>
<proteinExistence type="predicted"/>
<evidence type="ECO:0000259" key="2">
    <source>
        <dbReference type="Pfam" id="PF14200"/>
    </source>
</evidence>
<dbReference type="EMBL" id="JBIAZU010000006">
    <property type="protein sequence ID" value="MFF5294860.1"/>
    <property type="molecule type" value="Genomic_DNA"/>
</dbReference>
<dbReference type="InterPro" id="IPR000772">
    <property type="entry name" value="Ricin_B_lectin"/>
</dbReference>
<dbReference type="RefSeq" id="WP_387697947.1">
    <property type="nucleotide sequence ID" value="NZ_JBIAZU010000006.1"/>
</dbReference>
<dbReference type="InterPro" id="IPR035992">
    <property type="entry name" value="Ricin_B-like_lectins"/>
</dbReference>
<gene>
    <name evidence="3" type="ORF">ACFY35_35915</name>
</gene>
<dbReference type="Gene3D" id="2.80.10.50">
    <property type="match status" value="1"/>
</dbReference>
<accession>A0ABW6WNS4</accession>
<evidence type="ECO:0000313" key="3">
    <source>
        <dbReference type="EMBL" id="MFF5294860.1"/>
    </source>
</evidence>
<protein>
    <submittedName>
        <fullName evidence="3">RICIN domain-containing protein</fullName>
    </submittedName>
</protein>
<dbReference type="Pfam" id="PF14200">
    <property type="entry name" value="RicinB_lectin_2"/>
    <property type="match status" value="1"/>
</dbReference>
<organism evidence="3 4">
    <name type="scientific">Paractinoplanes globisporus</name>
    <dbReference type="NCBI Taxonomy" id="113565"/>
    <lineage>
        <taxon>Bacteria</taxon>
        <taxon>Bacillati</taxon>
        <taxon>Actinomycetota</taxon>
        <taxon>Actinomycetes</taxon>
        <taxon>Micromonosporales</taxon>
        <taxon>Micromonosporaceae</taxon>
        <taxon>Paractinoplanes</taxon>
    </lineage>
</organism>
<comment type="caution">
    <text evidence="3">The sequence shown here is derived from an EMBL/GenBank/DDBJ whole genome shotgun (WGS) entry which is preliminary data.</text>
</comment>
<keyword evidence="4" id="KW-1185">Reference proteome</keyword>
<dbReference type="CDD" id="cd00161">
    <property type="entry name" value="beta-trefoil_Ricin-like"/>
    <property type="match status" value="1"/>
</dbReference>
<evidence type="ECO:0000313" key="4">
    <source>
        <dbReference type="Proteomes" id="UP001602245"/>
    </source>
</evidence>
<feature type="domain" description="Ricin B lectin" evidence="2">
    <location>
        <begin position="28"/>
        <end position="86"/>
    </location>
</feature>
<dbReference type="Proteomes" id="UP001602245">
    <property type="component" value="Unassembled WGS sequence"/>
</dbReference>
<evidence type="ECO:0000256" key="1">
    <source>
        <dbReference type="SAM" id="SignalP"/>
    </source>
</evidence>
<name>A0ABW6WNS4_9ACTN</name>
<feature type="signal peptide" evidence="1">
    <location>
        <begin position="1"/>
        <end position="27"/>
    </location>
</feature>
<keyword evidence="1" id="KW-0732">Signal</keyword>
<reference evidence="3 4" key="1">
    <citation type="submission" date="2024-10" db="EMBL/GenBank/DDBJ databases">
        <title>The Natural Products Discovery Center: Release of the First 8490 Sequenced Strains for Exploring Actinobacteria Biosynthetic Diversity.</title>
        <authorList>
            <person name="Kalkreuter E."/>
            <person name="Kautsar S.A."/>
            <person name="Yang D."/>
            <person name="Bader C.D."/>
            <person name="Teijaro C.N."/>
            <person name="Fluegel L."/>
            <person name="Davis C.M."/>
            <person name="Simpson J.R."/>
            <person name="Lauterbach L."/>
            <person name="Steele A.D."/>
            <person name="Gui C."/>
            <person name="Meng S."/>
            <person name="Li G."/>
            <person name="Viehrig K."/>
            <person name="Ye F."/>
            <person name="Su P."/>
            <person name="Kiefer A.F."/>
            <person name="Nichols A."/>
            <person name="Cepeda A.J."/>
            <person name="Yan W."/>
            <person name="Fan B."/>
            <person name="Jiang Y."/>
            <person name="Adhikari A."/>
            <person name="Zheng C.-J."/>
            <person name="Schuster L."/>
            <person name="Cowan T.M."/>
            <person name="Smanski M.J."/>
            <person name="Chevrette M.G."/>
            <person name="De Carvalho L.P.S."/>
            <person name="Shen B."/>
        </authorList>
    </citation>
    <scope>NUCLEOTIDE SEQUENCE [LARGE SCALE GENOMIC DNA]</scope>
    <source>
        <strain evidence="3 4">NPDC000087</strain>
    </source>
</reference>